<dbReference type="GO" id="GO:0016020">
    <property type="term" value="C:membrane"/>
    <property type="evidence" value="ECO:0007669"/>
    <property type="project" value="TreeGrafter"/>
</dbReference>
<dbReference type="Proteomes" id="UP000323300">
    <property type="component" value="Unassembled WGS sequence"/>
</dbReference>
<evidence type="ECO:0000313" key="3">
    <source>
        <dbReference type="Proteomes" id="UP000323300"/>
    </source>
</evidence>
<dbReference type="AlphaFoldDB" id="A0A1I3Z8R4"/>
<dbReference type="Pfam" id="PF12697">
    <property type="entry name" value="Abhydrolase_6"/>
    <property type="match status" value="1"/>
</dbReference>
<reference evidence="2 3" key="1">
    <citation type="submission" date="2016-10" db="EMBL/GenBank/DDBJ databases">
        <authorList>
            <person name="Varghese N."/>
            <person name="Submissions S."/>
        </authorList>
    </citation>
    <scope>NUCLEOTIDE SEQUENCE [LARGE SCALE GENOMIC DNA]</scope>
    <source>
        <strain evidence="2 3">DSM 21822</strain>
    </source>
</reference>
<keyword evidence="3" id="KW-1185">Reference proteome</keyword>
<accession>A0A1I3Z8R4</accession>
<keyword evidence="2" id="KW-0670">Pyruvate</keyword>
<dbReference type="EMBL" id="FOSL01000006">
    <property type="protein sequence ID" value="SFK40454.1"/>
    <property type="molecule type" value="Genomic_DNA"/>
</dbReference>
<evidence type="ECO:0000313" key="2">
    <source>
        <dbReference type="EMBL" id="SFK40454.1"/>
    </source>
</evidence>
<evidence type="ECO:0000259" key="1">
    <source>
        <dbReference type="Pfam" id="PF12697"/>
    </source>
</evidence>
<name>A0A1I3Z8R4_9HYPH</name>
<organism evidence="2 3">
    <name type="scientific">Neomesorhizobium albiziae</name>
    <dbReference type="NCBI Taxonomy" id="335020"/>
    <lineage>
        <taxon>Bacteria</taxon>
        <taxon>Pseudomonadati</taxon>
        <taxon>Pseudomonadota</taxon>
        <taxon>Alphaproteobacteria</taxon>
        <taxon>Hyphomicrobiales</taxon>
        <taxon>Phyllobacteriaceae</taxon>
        <taxon>Neomesorhizobium</taxon>
    </lineage>
</organism>
<dbReference type="GO" id="GO:0016740">
    <property type="term" value="F:transferase activity"/>
    <property type="evidence" value="ECO:0007669"/>
    <property type="project" value="UniProtKB-KW"/>
</dbReference>
<dbReference type="Gene3D" id="3.40.50.1820">
    <property type="entry name" value="alpha/beta hydrolase"/>
    <property type="match status" value="1"/>
</dbReference>
<protein>
    <submittedName>
        <fullName evidence="2">Pyruvate dehydrogenase E2 component (Dihydrolipoamide acetyltransferase)</fullName>
    </submittedName>
</protein>
<dbReference type="SUPFAM" id="SSF53474">
    <property type="entry name" value="alpha/beta-Hydrolases"/>
    <property type="match status" value="1"/>
</dbReference>
<sequence length="264" mass="28232">MGQARIFGGTLFLNQSLYALQSGQGPQTVVLLHGFGGCHGLWRPVQQALARDARVLAYDLPGHGGSLDWPEAGPAKVAVRAILADLEERGVDRFHIAGHSMGGAIAAMMALAAPSRVASLTLLAPGGFGEEINGRLLRRYAAATSEEQIRACLETMTGWPNPVPDEAVEALAEMRRHPGQTDKLVEIAASIARDGRQGVIAREKLAELPMPVAVVWGILDGVLPVHQANGLPPLFALHLIPAAGHMLPEEKPELVTEIIRRTMR</sequence>
<dbReference type="InterPro" id="IPR029058">
    <property type="entry name" value="AB_hydrolase_fold"/>
</dbReference>
<keyword evidence="2" id="KW-0808">Transferase</keyword>
<dbReference type="InterPro" id="IPR000073">
    <property type="entry name" value="AB_hydrolase_1"/>
</dbReference>
<feature type="domain" description="AB hydrolase-1" evidence="1">
    <location>
        <begin position="29"/>
        <end position="256"/>
    </location>
</feature>
<gene>
    <name evidence="2" type="ORF">SAMN04488498_10619</name>
</gene>
<dbReference type="PRINTS" id="PR00111">
    <property type="entry name" value="ABHYDROLASE"/>
</dbReference>
<dbReference type="InterPro" id="IPR050266">
    <property type="entry name" value="AB_hydrolase_sf"/>
</dbReference>
<proteinExistence type="predicted"/>
<dbReference type="PANTHER" id="PTHR43798:SF33">
    <property type="entry name" value="HYDROLASE, PUTATIVE (AFU_ORTHOLOGUE AFUA_2G14860)-RELATED"/>
    <property type="match status" value="1"/>
</dbReference>
<dbReference type="PANTHER" id="PTHR43798">
    <property type="entry name" value="MONOACYLGLYCEROL LIPASE"/>
    <property type="match status" value="1"/>
</dbReference>